<evidence type="ECO:0000256" key="5">
    <source>
        <dbReference type="ARBA" id="ARBA00022679"/>
    </source>
</evidence>
<feature type="domain" description="HAMP" evidence="13">
    <location>
        <begin position="308"/>
        <end position="361"/>
    </location>
</feature>
<dbReference type="CDD" id="cd06225">
    <property type="entry name" value="HAMP"/>
    <property type="match status" value="1"/>
</dbReference>
<dbReference type="Gene3D" id="3.30.450.40">
    <property type="match status" value="2"/>
</dbReference>
<dbReference type="SUPFAM" id="SSF55874">
    <property type="entry name" value="ATPase domain of HSP90 chaperone/DNA topoisomerase II/histidine kinase"/>
    <property type="match status" value="1"/>
</dbReference>
<evidence type="ECO:0000313" key="15">
    <source>
        <dbReference type="Proteomes" id="UP000037784"/>
    </source>
</evidence>
<feature type="coiled-coil region" evidence="10">
    <location>
        <begin position="697"/>
        <end position="724"/>
    </location>
</feature>
<keyword evidence="11" id="KW-0812">Transmembrane</keyword>
<dbReference type="Gene3D" id="3.30.565.10">
    <property type="entry name" value="Histidine kinase-like ATPase, C-terminal domain"/>
    <property type="match status" value="1"/>
</dbReference>
<dbReference type="AlphaFoldDB" id="A0A0M9UD95"/>
<dbReference type="GO" id="GO:0000155">
    <property type="term" value="F:phosphorelay sensor kinase activity"/>
    <property type="evidence" value="ECO:0007669"/>
    <property type="project" value="InterPro"/>
</dbReference>
<dbReference type="InterPro" id="IPR003018">
    <property type="entry name" value="GAF"/>
</dbReference>
<dbReference type="Pfam" id="PF02518">
    <property type="entry name" value="HATPase_c"/>
    <property type="match status" value="1"/>
</dbReference>
<dbReference type="Gene3D" id="6.10.340.10">
    <property type="match status" value="1"/>
</dbReference>
<dbReference type="STRING" id="872965.SE16_00640"/>
<dbReference type="InterPro" id="IPR003594">
    <property type="entry name" value="HATPase_dom"/>
</dbReference>
<dbReference type="CDD" id="cd12914">
    <property type="entry name" value="PDC1_DGC_like"/>
    <property type="match status" value="1"/>
</dbReference>
<dbReference type="PROSITE" id="PS50885">
    <property type="entry name" value="HAMP"/>
    <property type="match status" value="1"/>
</dbReference>
<dbReference type="EMBL" id="BBZA01000194">
    <property type="protein sequence ID" value="GAP63814.1"/>
    <property type="molecule type" value="Genomic_DNA"/>
</dbReference>
<dbReference type="SMART" id="SM00387">
    <property type="entry name" value="HATPase_c"/>
    <property type="match status" value="1"/>
</dbReference>
<dbReference type="GO" id="GO:0046983">
    <property type="term" value="F:protein dimerization activity"/>
    <property type="evidence" value="ECO:0007669"/>
    <property type="project" value="InterPro"/>
</dbReference>
<keyword evidence="6" id="KW-0547">Nucleotide-binding</keyword>
<evidence type="ECO:0000256" key="4">
    <source>
        <dbReference type="ARBA" id="ARBA00022553"/>
    </source>
</evidence>
<gene>
    <name evidence="14" type="ORF">ARMA_2237</name>
</gene>
<keyword evidence="10" id="KW-0175">Coiled coil</keyword>
<evidence type="ECO:0000256" key="7">
    <source>
        <dbReference type="ARBA" id="ARBA00022777"/>
    </source>
</evidence>
<dbReference type="InterPro" id="IPR003660">
    <property type="entry name" value="HAMP_dom"/>
</dbReference>
<dbReference type="InterPro" id="IPR005467">
    <property type="entry name" value="His_kinase_dom"/>
</dbReference>
<evidence type="ECO:0000256" key="3">
    <source>
        <dbReference type="ARBA" id="ARBA00012438"/>
    </source>
</evidence>
<evidence type="ECO:0000259" key="12">
    <source>
        <dbReference type="PROSITE" id="PS50109"/>
    </source>
</evidence>
<keyword evidence="9" id="KW-0902">Two-component regulatory system</keyword>
<comment type="caution">
    <text evidence="14">The sequence shown here is derived from an EMBL/GenBank/DDBJ whole genome shotgun (WGS) entry which is preliminary data.</text>
</comment>
<dbReference type="SUPFAM" id="SSF158472">
    <property type="entry name" value="HAMP domain-like"/>
    <property type="match status" value="1"/>
</dbReference>
<evidence type="ECO:0000313" key="14">
    <source>
        <dbReference type="EMBL" id="GAP63814.1"/>
    </source>
</evidence>
<sequence length="921" mass="102259">MQPGFARPQTIAAHVRKAFTQALPPGSLKRRLALLSIWLILPWGLSTLILNTFLERQATQAALLRQEKSVWHVAQTFHALTTTADWLTATAADFAVRENGDCDALRPLLDSLLANASTFHNLALFAPDGRLLCTLASPQQTTINAADQVWFQRAVASETMRVGDIQTSRITGEEVLVFGRAVRDEEQRIRWVIGLGAPLAALLPFDGIPPTTSILFHTPTQLMHFDAAERRFTPAEEATWASVLTRPADETTPYLVTRIPLDAEASLLFAFPREEALQSVHGTVAIVSMITLLVLLVMLTTLWSSIHTWITMPLEHLHQTAQELAKGNLSARASTPLGTNEFDALATTFNSMASQLQEQIQAYEDAITAEQSERTFLEAVATLLQYALREYDSQTLLQFLADHLGALFDADGCYITLWDTANNKPIPTAAYGEYRNTYTEIHPSTDKRTITQSVLEEGRPLAIENVHASPYVAPEIAALFETQSVLALPLIGMDDEPLGAMIISYHTPRTFNERDIERAQLVANLCALILYKNRLLEHISEQLQELHTIHAIAAYAHPLYTLEELPTYLLEELSRSITFDIGILIYETPDESSPHVSIHYNIPQDENYLPIEWHLRQIALETLLNQQPVVYVSPAIMEETERGQVIAVPFASTTGLLGALVCYAHAPIYVNKDLQHLQGIVQQIANTLENNRLFYSVLQQQDALQTLARTLAEVEERERQTIAQALHDESGQHLAALSITLNLLRHALETKDQEQVHAYVETLQHQLNTLANALRNIMALLQPPMLAEFGLAHTLKWLATTTETRTGIPITCSVSDLPDNIPLSIQIALYRIAQEALNNAVRHADATLITLSLLWDAKDRQFVLSIRDNGRGFVPEDVAPERLGLTGMQNRAMALGGYVSISSAPNRGTLVRAVIPFGATS</sequence>
<dbReference type="InterPro" id="IPR029016">
    <property type="entry name" value="GAF-like_dom_sf"/>
</dbReference>
<dbReference type="Pfam" id="PF13185">
    <property type="entry name" value="GAF_2"/>
    <property type="match status" value="1"/>
</dbReference>
<organism evidence="14 15">
    <name type="scientific">Ardenticatena maritima</name>
    <dbReference type="NCBI Taxonomy" id="872965"/>
    <lineage>
        <taxon>Bacteria</taxon>
        <taxon>Bacillati</taxon>
        <taxon>Chloroflexota</taxon>
        <taxon>Ardenticatenia</taxon>
        <taxon>Ardenticatenales</taxon>
        <taxon>Ardenticatenaceae</taxon>
        <taxon>Ardenticatena</taxon>
    </lineage>
</organism>
<dbReference type="Pfam" id="PF07730">
    <property type="entry name" value="HisKA_3"/>
    <property type="match status" value="1"/>
</dbReference>
<keyword evidence="11" id="KW-0472">Membrane</keyword>
<evidence type="ECO:0000256" key="9">
    <source>
        <dbReference type="ARBA" id="ARBA00023012"/>
    </source>
</evidence>
<evidence type="ECO:0000256" key="10">
    <source>
        <dbReference type="SAM" id="Coils"/>
    </source>
</evidence>
<dbReference type="OrthoDB" id="138946at2"/>
<accession>A0A0M9UD95</accession>
<dbReference type="SMART" id="SM00304">
    <property type="entry name" value="HAMP"/>
    <property type="match status" value="1"/>
</dbReference>
<reference evidence="15" key="1">
    <citation type="submission" date="2015-08" db="EMBL/GenBank/DDBJ databases">
        <title>Draft Genome Sequence of a Heterotrophic Facultative Anaerobic Bacterium Ardenticatena maritima Strain 110S.</title>
        <authorList>
            <person name="Kawaichi S."/>
            <person name="Yoshida T."/>
            <person name="Sako Y."/>
            <person name="Nakamura R."/>
        </authorList>
    </citation>
    <scope>NUCLEOTIDE SEQUENCE [LARGE SCALE GENOMIC DNA]</scope>
    <source>
        <strain evidence="15">110S</strain>
    </source>
</reference>
<evidence type="ECO:0000256" key="2">
    <source>
        <dbReference type="ARBA" id="ARBA00004370"/>
    </source>
</evidence>
<name>A0A0M9UD95_9CHLR</name>
<keyword evidence="7" id="KW-0418">Kinase</keyword>
<keyword evidence="15" id="KW-1185">Reference proteome</keyword>
<keyword evidence="11" id="KW-1133">Transmembrane helix</keyword>
<protein>
    <recommendedName>
        <fullName evidence="3">histidine kinase</fullName>
        <ecNumber evidence="3">2.7.13.3</ecNumber>
    </recommendedName>
</protein>
<dbReference type="RefSeq" id="WP_054493603.1">
    <property type="nucleotide sequence ID" value="NZ_BBZA01000194.1"/>
</dbReference>
<dbReference type="PROSITE" id="PS50109">
    <property type="entry name" value="HIS_KIN"/>
    <property type="match status" value="1"/>
</dbReference>
<feature type="domain" description="Histidine kinase" evidence="12">
    <location>
        <begin position="725"/>
        <end position="919"/>
    </location>
</feature>
<dbReference type="InterPro" id="IPR011712">
    <property type="entry name" value="Sig_transdc_His_kin_sub3_dim/P"/>
</dbReference>
<dbReference type="Gene3D" id="3.30.450.20">
    <property type="entry name" value="PAS domain"/>
    <property type="match status" value="1"/>
</dbReference>
<dbReference type="Pfam" id="PF00672">
    <property type="entry name" value="HAMP"/>
    <property type="match status" value="1"/>
</dbReference>
<dbReference type="EC" id="2.7.13.3" evidence="3"/>
<dbReference type="SUPFAM" id="SSF55781">
    <property type="entry name" value="GAF domain-like"/>
    <property type="match status" value="2"/>
</dbReference>
<dbReference type="GO" id="GO:0016020">
    <property type="term" value="C:membrane"/>
    <property type="evidence" value="ECO:0007669"/>
    <property type="project" value="UniProtKB-SubCell"/>
</dbReference>
<dbReference type="InterPro" id="IPR036890">
    <property type="entry name" value="HATPase_C_sf"/>
</dbReference>
<comment type="catalytic activity">
    <reaction evidence="1">
        <text>ATP + protein L-histidine = ADP + protein N-phospho-L-histidine.</text>
        <dbReference type="EC" id="2.7.13.3"/>
    </reaction>
</comment>
<dbReference type="InterPro" id="IPR050482">
    <property type="entry name" value="Sensor_HK_TwoCompSys"/>
</dbReference>
<feature type="transmembrane region" description="Helical" evidence="11">
    <location>
        <begin position="283"/>
        <end position="303"/>
    </location>
</feature>
<evidence type="ECO:0000256" key="8">
    <source>
        <dbReference type="ARBA" id="ARBA00022840"/>
    </source>
</evidence>
<keyword evidence="4" id="KW-0597">Phosphoprotein</keyword>
<dbReference type="SMART" id="SM00065">
    <property type="entry name" value="GAF"/>
    <property type="match status" value="1"/>
</dbReference>
<feature type="transmembrane region" description="Helical" evidence="11">
    <location>
        <begin position="32"/>
        <end position="54"/>
    </location>
</feature>
<dbReference type="CDD" id="cd16917">
    <property type="entry name" value="HATPase_UhpB-NarQ-NarX-like"/>
    <property type="match status" value="1"/>
</dbReference>
<evidence type="ECO:0000256" key="1">
    <source>
        <dbReference type="ARBA" id="ARBA00000085"/>
    </source>
</evidence>
<comment type="subcellular location">
    <subcellularLocation>
        <location evidence="2">Membrane</location>
    </subcellularLocation>
</comment>
<evidence type="ECO:0000256" key="11">
    <source>
        <dbReference type="SAM" id="Phobius"/>
    </source>
</evidence>
<dbReference type="GO" id="GO:0005524">
    <property type="term" value="F:ATP binding"/>
    <property type="evidence" value="ECO:0007669"/>
    <property type="project" value="UniProtKB-KW"/>
</dbReference>
<proteinExistence type="predicted"/>
<keyword evidence="5" id="KW-0808">Transferase</keyword>
<dbReference type="PANTHER" id="PTHR24421">
    <property type="entry name" value="NITRATE/NITRITE SENSOR PROTEIN NARX-RELATED"/>
    <property type="match status" value="1"/>
</dbReference>
<dbReference type="Gene3D" id="1.20.5.1930">
    <property type="match status" value="1"/>
</dbReference>
<dbReference type="PANTHER" id="PTHR24421:SF10">
    <property type="entry name" value="NITRATE_NITRITE SENSOR PROTEIN NARQ"/>
    <property type="match status" value="1"/>
</dbReference>
<dbReference type="Proteomes" id="UP000037784">
    <property type="component" value="Unassembled WGS sequence"/>
</dbReference>
<evidence type="ECO:0000259" key="13">
    <source>
        <dbReference type="PROSITE" id="PS50885"/>
    </source>
</evidence>
<dbReference type="InParanoid" id="A0A0M9UD95"/>
<keyword evidence="8" id="KW-0067">ATP-binding</keyword>
<evidence type="ECO:0000256" key="6">
    <source>
        <dbReference type="ARBA" id="ARBA00022741"/>
    </source>
</evidence>